<dbReference type="Proteomes" id="UP001497482">
    <property type="component" value="Chromosome 13"/>
</dbReference>
<sequence>MVCSSACPGVYCVADRMSNRGGVRLGTGDSVTGAMSRRRRPTAIVRTRPEECGGNAEADYFEGVGGGRCRFRLRMGLSVEVLAWVNGRRHLTEGIGI</sequence>
<name>A0AAV2JM70_KNICA</name>
<accession>A0AAV2JM70</accession>
<keyword evidence="2" id="KW-1185">Reference proteome</keyword>
<protein>
    <submittedName>
        <fullName evidence="1">Uncharacterized protein</fullName>
    </submittedName>
</protein>
<reference evidence="1 2" key="1">
    <citation type="submission" date="2024-04" db="EMBL/GenBank/DDBJ databases">
        <authorList>
            <person name="Waldvogel A.-M."/>
            <person name="Schoenle A."/>
        </authorList>
    </citation>
    <scope>NUCLEOTIDE SEQUENCE [LARGE SCALE GENOMIC DNA]</scope>
</reference>
<dbReference type="AlphaFoldDB" id="A0AAV2JM70"/>
<gene>
    <name evidence="1" type="ORF">KC01_LOCUS9766</name>
</gene>
<dbReference type="EMBL" id="OZ035835">
    <property type="protein sequence ID" value="CAL1578642.1"/>
    <property type="molecule type" value="Genomic_DNA"/>
</dbReference>
<evidence type="ECO:0000313" key="1">
    <source>
        <dbReference type="EMBL" id="CAL1578642.1"/>
    </source>
</evidence>
<evidence type="ECO:0000313" key="2">
    <source>
        <dbReference type="Proteomes" id="UP001497482"/>
    </source>
</evidence>
<proteinExistence type="predicted"/>
<organism evidence="1 2">
    <name type="scientific">Knipowitschia caucasica</name>
    <name type="common">Caucasian dwarf goby</name>
    <name type="synonym">Pomatoschistus caucasicus</name>
    <dbReference type="NCBI Taxonomy" id="637954"/>
    <lineage>
        <taxon>Eukaryota</taxon>
        <taxon>Metazoa</taxon>
        <taxon>Chordata</taxon>
        <taxon>Craniata</taxon>
        <taxon>Vertebrata</taxon>
        <taxon>Euteleostomi</taxon>
        <taxon>Actinopterygii</taxon>
        <taxon>Neopterygii</taxon>
        <taxon>Teleostei</taxon>
        <taxon>Neoteleostei</taxon>
        <taxon>Acanthomorphata</taxon>
        <taxon>Gobiaria</taxon>
        <taxon>Gobiiformes</taxon>
        <taxon>Gobioidei</taxon>
        <taxon>Gobiidae</taxon>
        <taxon>Gobiinae</taxon>
        <taxon>Knipowitschia</taxon>
    </lineage>
</organism>